<evidence type="ECO:0000256" key="1">
    <source>
        <dbReference type="SAM" id="SignalP"/>
    </source>
</evidence>
<dbReference type="Gene3D" id="3.10.310.50">
    <property type="match status" value="1"/>
</dbReference>
<evidence type="ECO:0000313" key="2">
    <source>
        <dbReference type="EMBL" id="KAK7107293.1"/>
    </source>
</evidence>
<name>A0AAN9BLA8_9CAEN</name>
<dbReference type="InterPro" id="IPR033438">
    <property type="entry name" value="MOLO1"/>
</dbReference>
<dbReference type="AlphaFoldDB" id="A0AAN9BLA8"/>
<reference evidence="2 3" key="1">
    <citation type="submission" date="2024-02" db="EMBL/GenBank/DDBJ databases">
        <title>Chromosome-scale genome assembly of the rough periwinkle Littorina saxatilis.</title>
        <authorList>
            <person name="De Jode A."/>
            <person name="Faria R."/>
            <person name="Formenti G."/>
            <person name="Sims Y."/>
            <person name="Smith T.P."/>
            <person name="Tracey A."/>
            <person name="Wood J.M.D."/>
            <person name="Zagrodzka Z.B."/>
            <person name="Johannesson K."/>
            <person name="Butlin R.K."/>
            <person name="Leder E.H."/>
        </authorList>
    </citation>
    <scope>NUCLEOTIDE SEQUENCE [LARGE SCALE GENOMIC DNA]</scope>
    <source>
        <strain evidence="2">Snail1</strain>
        <tissue evidence="2">Muscle</tissue>
    </source>
</reference>
<organism evidence="2 3">
    <name type="scientific">Littorina saxatilis</name>
    <dbReference type="NCBI Taxonomy" id="31220"/>
    <lineage>
        <taxon>Eukaryota</taxon>
        <taxon>Metazoa</taxon>
        <taxon>Spiralia</taxon>
        <taxon>Lophotrochozoa</taxon>
        <taxon>Mollusca</taxon>
        <taxon>Gastropoda</taxon>
        <taxon>Caenogastropoda</taxon>
        <taxon>Littorinimorpha</taxon>
        <taxon>Littorinoidea</taxon>
        <taxon>Littorinidae</taxon>
        <taxon>Littorina</taxon>
    </lineage>
</organism>
<dbReference type="Proteomes" id="UP001374579">
    <property type="component" value="Unassembled WGS sequence"/>
</dbReference>
<dbReference type="Pfam" id="PF17175">
    <property type="entry name" value="MOLO1"/>
    <property type="match status" value="1"/>
</dbReference>
<dbReference type="GO" id="GO:0005892">
    <property type="term" value="C:acetylcholine-gated channel complex"/>
    <property type="evidence" value="ECO:0007669"/>
    <property type="project" value="InterPro"/>
</dbReference>
<proteinExistence type="predicted"/>
<feature type="chain" id="PRO_5043055608" evidence="1">
    <location>
        <begin position="20"/>
        <end position="250"/>
    </location>
</feature>
<sequence length="250" mass="28127">MYHLCYFALAALTFDLGWSQERVRTSWLPEEIPNPQKNPKACGLGPNPGYICDPNGILTRHQLETIDWFLNGIAFTDNQAMCPCSRYHCEHGGAPRFYKVAIALVPRLALPMLTTGRRAEPLDQVQNFAYRLEHDLWNISSCEEDIVIVYSRDDQALVTMTGSTAGRRLDPYSRSVIHSIVGQHFADNRINEGLLRMVYEIELVLNGNNYYRGMVQAQVGGTGHRFAPSSLSFVLIAVSSVLLSWFARSS</sequence>
<accession>A0AAN9BLA8</accession>
<gene>
    <name evidence="2" type="ORF">V1264_015240</name>
</gene>
<feature type="signal peptide" evidence="1">
    <location>
        <begin position="1"/>
        <end position="19"/>
    </location>
</feature>
<evidence type="ECO:0000313" key="3">
    <source>
        <dbReference type="Proteomes" id="UP001374579"/>
    </source>
</evidence>
<dbReference type="PANTHER" id="PTHR33748">
    <property type="entry name" value="PROTEIN CBG04600"/>
    <property type="match status" value="1"/>
</dbReference>
<keyword evidence="3" id="KW-1185">Reference proteome</keyword>
<protein>
    <submittedName>
        <fullName evidence="2">Uncharacterized protein</fullName>
    </submittedName>
</protein>
<dbReference type="EMBL" id="JBAMIC010000004">
    <property type="protein sequence ID" value="KAK7107293.1"/>
    <property type="molecule type" value="Genomic_DNA"/>
</dbReference>
<comment type="caution">
    <text evidence="2">The sequence shown here is derived from an EMBL/GenBank/DDBJ whole genome shotgun (WGS) entry which is preliminary data.</text>
</comment>
<dbReference type="PANTHER" id="PTHR33748:SF5">
    <property type="entry name" value="GROUND-LIKE DOMAIN-CONTAINING PROTEIN"/>
    <property type="match status" value="1"/>
</dbReference>
<keyword evidence="1" id="KW-0732">Signal</keyword>